<reference evidence="2" key="1">
    <citation type="submission" date="2022-03" db="EMBL/GenBank/DDBJ databases">
        <title>A functionally conserved STORR gene fusion in Papaver species that diverged 16.8 million years ago.</title>
        <authorList>
            <person name="Catania T."/>
        </authorList>
    </citation>
    <scope>NUCLEOTIDE SEQUENCE</scope>
    <source>
        <strain evidence="2">S-191538</strain>
    </source>
</reference>
<organism evidence="2 3">
    <name type="scientific">Papaver nudicaule</name>
    <name type="common">Iceland poppy</name>
    <dbReference type="NCBI Taxonomy" id="74823"/>
    <lineage>
        <taxon>Eukaryota</taxon>
        <taxon>Viridiplantae</taxon>
        <taxon>Streptophyta</taxon>
        <taxon>Embryophyta</taxon>
        <taxon>Tracheophyta</taxon>
        <taxon>Spermatophyta</taxon>
        <taxon>Magnoliopsida</taxon>
        <taxon>Ranunculales</taxon>
        <taxon>Papaveraceae</taxon>
        <taxon>Papaveroideae</taxon>
        <taxon>Papaver</taxon>
    </lineage>
</organism>
<evidence type="ECO:0000313" key="3">
    <source>
        <dbReference type="Proteomes" id="UP001177140"/>
    </source>
</evidence>
<gene>
    <name evidence="2" type="ORF">MKW94_028139</name>
</gene>
<evidence type="ECO:0000259" key="1">
    <source>
        <dbReference type="Pfam" id="PF03478"/>
    </source>
</evidence>
<accession>A0AA41VW20</accession>
<comment type="caution">
    <text evidence="2">The sequence shown here is derived from an EMBL/GenBank/DDBJ whole genome shotgun (WGS) entry which is preliminary data.</text>
</comment>
<dbReference type="PANTHER" id="PTHR40891:SF1">
    <property type="entry name" value="DUF295 DOMAIN-CONTAINING PROTEIN"/>
    <property type="match status" value="1"/>
</dbReference>
<proteinExistence type="predicted"/>
<keyword evidence="3" id="KW-1185">Reference proteome</keyword>
<sequence length="221" mass="25386">MVYLLFECRGLSPDFLLYCHPGEKEWRKHELVEAFVYPEAILYLNDKVHIMCGNGIYLEIEIQRGSDMDDEESVAVSKFEVSLNSISTESLCGALGLVHRTYFVESFGEVFRIDICSVSRGIYDHHYTCQINIIKLDFSSMAWVDVKCLDDHVFFVGLYTQLSCLASDLGFSKGCVYYTQDEEMSLYKYDLEDQSISLSLPCPDLPTPWFLPRWLMITAPS</sequence>
<feature type="non-terminal residue" evidence="2">
    <location>
        <position position="221"/>
    </location>
</feature>
<dbReference type="Pfam" id="PF03478">
    <property type="entry name" value="Beta-prop_KIB1-4"/>
    <property type="match status" value="1"/>
</dbReference>
<dbReference type="AlphaFoldDB" id="A0AA41VW20"/>
<name>A0AA41VW20_PAPNU</name>
<dbReference type="Proteomes" id="UP001177140">
    <property type="component" value="Unassembled WGS sequence"/>
</dbReference>
<dbReference type="PANTHER" id="PTHR40891">
    <property type="entry name" value="DUF295 DOMAIN-CONTAINING PROTEIN"/>
    <property type="match status" value="1"/>
</dbReference>
<dbReference type="EMBL" id="JAJJMA010305490">
    <property type="protein sequence ID" value="MCL7048536.1"/>
    <property type="molecule type" value="Genomic_DNA"/>
</dbReference>
<dbReference type="InterPro" id="IPR005174">
    <property type="entry name" value="KIB1-4_b-propeller"/>
</dbReference>
<protein>
    <recommendedName>
        <fullName evidence="1">KIB1-4 beta-propeller domain-containing protein</fullName>
    </recommendedName>
</protein>
<evidence type="ECO:0000313" key="2">
    <source>
        <dbReference type="EMBL" id="MCL7048536.1"/>
    </source>
</evidence>
<feature type="domain" description="KIB1-4 beta-propeller" evidence="1">
    <location>
        <begin position="15"/>
        <end position="187"/>
    </location>
</feature>